<sequence length="142" mass="15100">MPFVPSGEGTARRGVLSVSTAFLILDPSSVRSDIAPYGGLGGSHSRVASPPLAPQPVFLDNVFPVFLGDLLPFRNDLPSSGGRDGFSLVVPVCSLVWLRGLFSLQQPEAKEEPPGEKLHHQSPTLVPSEEKSHATDVEDEAS</sequence>
<organism evidence="2">
    <name type="scientific">marine sediment metagenome</name>
    <dbReference type="NCBI Taxonomy" id="412755"/>
    <lineage>
        <taxon>unclassified sequences</taxon>
        <taxon>metagenomes</taxon>
        <taxon>ecological metagenomes</taxon>
    </lineage>
</organism>
<gene>
    <name evidence="2" type="ORF">LCGC14_3002980</name>
</gene>
<proteinExistence type="predicted"/>
<feature type="compositionally biased region" description="Basic and acidic residues" evidence="1">
    <location>
        <begin position="108"/>
        <end position="119"/>
    </location>
</feature>
<dbReference type="EMBL" id="LAZR01061927">
    <property type="protein sequence ID" value="KKK62571.1"/>
    <property type="molecule type" value="Genomic_DNA"/>
</dbReference>
<dbReference type="AlphaFoldDB" id="A0A0F8ZRK1"/>
<evidence type="ECO:0000256" key="1">
    <source>
        <dbReference type="SAM" id="MobiDB-lite"/>
    </source>
</evidence>
<name>A0A0F8ZRK1_9ZZZZ</name>
<comment type="caution">
    <text evidence="2">The sequence shown here is derived from an EMBL/GenBank/DDBJ whole genome shotgun (WGS) entry which is preliminary data.</text>
</comment>
<feature type="region of interest" description="Disordered" evidence="1">
    <location>
        <begin position="108"/>
        <end position="142"/>
    </location>
</feature>
<evidence type="ECO:0000313" key="2">
    <source>
        <dbReference type="EMBL" id="KKK62571.1"/>
    </source>
</evidence>
<reference evidence="2" key="1">
    <citation type="journal article" date="2015" name="Nature">
        <title>Complex archaea that bridge the gap between prokaryotes and eukaryotes.</title>
        <authorList>
            <person name="Spang A."/>
            <person name="Saw J.H."/>
            <person name="Jorgensen S.L."/>
            <person name="Zaremba-Niedzwiedzka K."/>
            <person name="Martijn J."/>
            <person name="Lind A.E."/>
            <person name="van Eijk R."/>
            <person name="Schleper C."/>
            <person name="Guy L."/>
            <person name="Ettema T.J."/>
        </authorList>
    </citation>
    <scope>NUCLEOTIDE SEQUENCE</scope>
</reference>
<protein>
    <submittedName>
        <fullName evidence="2">Uncharacterized protein</fullName>
    </submittedName>
</protein>
<accession>A0A0F8ZRK1</accession>
<feature type="non-terminal residue" evidence="2">
    <location>
        <position position="142"/>
    </location>
</feature>